<proteinExistence type="predicted"/>
<sequence length="371" mass="42784">MENATVNTTWIPTSNPIVHINLLSAFAVDISLTIIACTLSFLGSIFIFTSYCVVDSLRPENETRRLLIYLTVSDLFVAIGNFIGTIRFIAIYGSKPIYSNSAQLYAFSGEELLSDNVCVVQSFIRTTGSMWSFCWNTAIAIHLCFALVYYRHGTWSRKVNIFCHSVCWLLPLSIAIAAARYEVLGEGFTEVTGTWCWIKSSLSKSDQITWMIISGIGWELVSYFVTCIMFFYLKGYMWRQKTRFNQRRFNDVSLRLRAEDENYLYLWLIGYLLRIWGTVRFFLFVSGNSSNDKPYAGIDFALLHLESFGDSSKPFFTFLLFCIADKRTRQLLRNKICCRRRGYEEILQSINAEPNYDNSIIHLNLVKKMTI</sequence>
<dbReference type="GO" id="GO:0004930">
    <property type="term" value="F:G protein-coupled receptor activity"/>
    <property type="evidence" value="ECO:0007669"/>
    <property type="project" value="TreeGrafter"/>
</dbReference>
<feature type="domain" description="G-protein coupled receptors family 2 profile 2" evidence="6">
    <location>
        <begin position="29"/>
        <end position="325"/>
    </location>
</feature>
<evidence type="ECO:0000313" key="7">
    <source>
        <dbReference type="EMBL" id="CAG2227086.1"/>
    </source>
</evidence>
<feature type="transmembrane region" description="Helical" evidence="5">
    <location>
        <begin position="130"/>
        <end position="149"/>
    </location>
</feature>
<keyword evidence="4 5" id="KW-0472">Membrane</keyword>
<dbReference type="GO" id="GO:0007189">
    <property type="term" value="P:adenylate cyclase-activating G protein-coupled receptor signaling pathway"/>
    <property type="evidence" value="ECO:0007669"/>
    <property type="project" value="TreeGrafter"/>
</dbReference>
<evidence type="ECO:0000256" key="1">
    <source>
        <dbReference type="ARBA" id="ARBA00004141"/>
    </source>
</evidence>
<feature type="transmembrane region" description="Helical" evidence="5">
    <location>
        <begin position="66"/>
        <end position="90"/>
    </location>
</feature>
<evidence type="ECO:0000259" key="6">
    <source>
        <dbReference type="PROSITE" id="PS50261"/>
    </source>
</evidence>
<dbReference type="GO" id="GO:0005886">
    <property type="term" value="C:plasma membrane"/>
    <property type="evidence" value="ECO:0007669"/>
    <property type="project" value="TreeGrafter"/>
</dbReference>
<feature type="transmembrane region" description="Helical" evidence="5">
    <location>
        <begin position="208"/>
        <end position="233"/>
    </location>
</feature>
<organism evidence="7 8">
    <name type="scientific">Mytilus edulis</name>
    <name type="common">Blue mussel</name>
    <dbReference type="NCBI Taxonomy" id="6550"/>
    <lineage>
        <taxon>Eukaryota</taxon>
        <taxon>Metazoa</taxon>
        <taxon>Spiralia</taxon>
        <taxon>Lophotrochozoa</taxon>
        <taxon>Mollusca</taxon>
        <taxon>Bivalvia</taxon>
        <taxon>Autobranchia</taxon>
        <taxon>Pteriomorphia</taxon>
        <taxon>Mytilida</taxon>
        <taxon>Mytiloidea</taxon>
        <taxon>Mytilidae</taxon>
        <taxon>Mytilinae</taxon>
        <taxon>Mytilus</taxon>
    </lineage>
</organism>
<dbReference type="PANTHER" id="PTHR23112:SF47">
    <property type="entry name" value="G-PROTEIN COUPLED RECEPTOR 157"/>
    <property type="match status" value="1"/>
</dbReference>
<dbReference type="PROSITE" id="PS50261">
    <property type="entry name" value="G_PROTEIN_RECEP_F2_4"/>
    <property type="match status" value="1"/>
</dbReference>
<dbReference type="Proteomes" id="UP000683360">
    <property type="component" value="Unassembled WGS sequence"/>
</dbReference>
<feature type="transmembrane region" description="Helical" evidence="5">
    <location>
        <begin position="263"/>
        <end position="285"/>
    </location>
</feature>
<keyword evidence="2 5" id="KW-0812">Transmembrane</keyword>
<dbReference type="PANTHER" id="PTHR23112">
    <property type="entry name" value="G PROTEIN-COUPLED RECEPTOR 157-RELATED"/>
    <property type="match status" value="1"/>
</dbReference>
<comment type="subcellular location">
    <subcellularLocation>
        <location evidence="1">Membrane</location>
        <topology evidence="1">Multi-pass membrane protein</topology>
    </subcellularLocation>
</comment>
<dbReference type="OrthoDB" id="100006at2759"/>
<dbReference type="Gene3D" id="1.20.1070.10">
    <property type="entry name" value="Rhodopsin 7-helix transmembrane proteins"/>
    <property type="match status" value="1"/>
</dbReference>
<dbReference type="GO" id="GO:0007166">
    <property type="term" value="P:cell surface receptor signaling pathway"/>
    <property type="evidence" value="ECO:0007669"/>
    <property type="project" value="InterPro"/>
</dbReference>
<keyword evidence="3 5" id="KW-1133">Transmembrane helix</keyword>
<gene>
    <name evidence="7" type="ORF">MEDL_40121</name>
</gene>
<feature type="transmembrane region" description="Helical" evidence="5">
    <location>
        <begin position="161"/>
        <end position="181"/>
    </location>
</feature>
<feature type="transmembrane region" description="Helical" evidence="5">
    <location>
        <begin position="30"/>
        <end position="54"/>
    </location>
</feature>
<name>A0A8S3SZX6_MYTED</name>
<evidence type="ECO:0000313" key="8">
    <source>
        <dbReference type="Proteomes" id="UP000683360"/>
    </source>
</evidence>
<keyword evidence="8" id="KW-1185">Reference proteome</keyword>
<evidence type="ECO:0000256" key="4">
    <source>
        <dbReference type="ARBA" id="ARBA00023136"/>
    </source>
</evidence>
<comment type="caution">
    <text evidence="7">The sequence shown here is derived from an EMBL/GenBank/DDBJ whole genome shotgun (WGS) entry which is preliminary data.</text>
</comment>
<reference evidence="7" key="1">
    <citation type="submission" date="2021-03" db="EMBL/GenBank/DDBJ databases">
        <authorList>
            <person name="Bekaert M."/>
        </authorList>
    </citation>
    <scope>NUCLEOTIDE SEQUENCE</scope>
</reference>
<protein>
    <submittedName>
        <fullName evidence="7">GPR157</fullName>
    </submittedName>
</protein>
<dbReference type="InterPro" id="IPR017981">
    <property type="entry name" value="GPCR_2-like_7TM"/>
</dbReference>
<dbReference type="EMBL" id="CAJPWZ010001948">
    <property type="protein sequence ID" value="CAG2227086.1"/>
    <property type="molecule type" value="Genomic_DNA"/>
</dbReference>
<evidence type="ECO:0000256" key="3">
    <source>
        <dbReference type="ARBA" id="ARBA00022989"/>
    </source>
</evidence>
<accession>A0A8S3SZX6</accession>
<dbReference type="SUPFAM" id="SSF81321">
    <property type="entry name" value="Family A G protein-coupled receptor-like"/>
    <property type="match status" value="1"/>
</dbReference>
<evidence type="ECO:0000256" key="5">
    <source>
        <dbReference type="SAM" id="Phobius"/>
    </source>
</evidence>
<evidence type="ECO:0000256" key="2">
    <source>
        <dbReference type="ARBA" id="ARBA00022692"/>
    </source>
</evidence>
<dbReference type="AlphaFoldDB" id="A0A8S3SZX6"/>